<evidence type="ECO:0000313" key="1">
    <source>
        <dbReference type="EMBL" id="KIK51718.1"/>
    </source>
</evidence>
<reference evidence="1 2" key="1">
    <citation type="submission" date="2014-04" db="EMBL/GenBank/DDBJ databases">
        <title>Evolutionary Origins and Diversification of the Mycorrhizal Mutualists.</title>
        <authorList>
            <consortium name="DOE Joint Genome Institute"/>
            <consortium name="Mycorrhizal Genomics Consortium"/>
            <person name="Kohler A."/>
            <person name="Kuo A."/>
            <person name="Nagy L.G."/>
            <person name="Floudas D."/>
            <person name="Copeland A."/>
            <person name="Barry K.W."/>
            <person name="Cichocki N."/>
            <person name="Veneault-Fourrey C."/>
            <person name="LaButti K."/>
            <person name="Lindquist E.A."/>
            <person name="Lipzen A."/>
            <person name="Lundell T."/>
            <person name="Morin E."/>
            <person name="Murat C."/>
            <person name="Riley R."/>
            <person name="Ohm R."/>
            <person name="Sun H."/>
            <person name="Tunlid A."/>
            <person name="Henrissat B."/>
            <person name="Grigoriev I.V."/>
            <person name="Hibbett D.S."/>
            <person name="Martin F."/>
        </authorList>
    </citation>
    <scope>NUCLEOTIDE SEQUENCE [LARGE SCALE GENOMIC DNA]</scope>
    <source>
        <strain evidence="1 2">FD-317 M1</strain>
    </source>
</reference>
<keyword evidence="2" id="KW-1185">Reference proteome</keyword>
<dbReference type="Proteomes" id="UP000053593">
    <property type="component" value="Unassembled WGS sequence"/>
</dbReference>
<gene>
    <name evidence="1" type="ORF">GYMLUDRAFT_251850</name>
</gene>
<dbReference type="AlphaFoldDB" id="A0A0D0CA62"/>
<sequence>MHELFQQIGGSDVMTTVRAVENLNSTISSLSAAISSLQSGTGNSIETSVHGWSLCPNTAVPNAPAAPSAVTSVVPTTAVPPAPSTLGPVRTSWGVTVGPLNFGSVDTANAAARADVAKALG</sequence>
<name>A0A0D0CA62_9AGAR</name>
<dbReference type="HOGENOM" id="CLU_2038327_0_0_1"/>
<dbReference type="EMBL" id="KN834857">
    <property type="protein sequence ID" value="KIK51718.1"/>
    <property type="molecule type" value="Genomic_DNA"/>
</dbReference>
<organism evidence="1 2">
    <name type="scientific">Collybiopsis luxurians FD-317 M1</name>
    <dbReference type="NCBI Taxonomy" id="944289"/>
    <lineage>
        <taxon>Eukaryota</taxon>
        <taxon>Fungi</taxon>
        <taxon>Dikarya</taxon>
        <taxon>Basidiomycota</taxon>
        <taxon>Agaricomycotina</taxon>
        <taxon>Agaricomycetes</taxon>
        <taxon>Agaricomycetidae</taxon>
        <taxon>Agaricales</taxon>
        <taxon>Marasmiineae</taxon>
        <taxon>Omphalotaceae</taxon>
        <taxon>Collybiopsis</taxon>
        <taxon>Collybiopsis luxurians</taxon>
    </lineage>
</organism>
<evidence type="ECO:0000313" key="2">
    <source>
        <dbReference type="Proteomes" id="UP000053593"/>
    </source>
</evidence>
<protein>
    <submittedName>
        <fullName evidence="1">Uncharacterized protein</fullName>
    </submittedName>
</protein>
<accession>A0A0D0CA62</accession>
<proteinExistence type="predicted"/>